<dbReference type="RefSeq" id="WP_120539318.1">
    <property type="nucleotide sequence ID" value="NZ_RAVZ01000017.1"/>
</dbReference>
<protein>
    <submittedName>
        <fullName evidence="2">Deaminase</fullName>
    </submittedName>
</protein>
<dbReference type="GO" id="GO:0008703">
    <property type="term" value="F:5-amino-6-(5-phosphoribosylamino)uracil reductase activity"/>
    <property type="evidence" value="ECO:0007669"/>
    <property type="project" value="InterPro"/>
</dbReference>
<dbReference type="GO" id="GO:0009231">
    <property type="term" value="P:riboflavin biosynthetic process"/>
    <property type="evidence" value="ECO:0007669"/>
    <property type="project" value="InterPro"/>
</dbReference>
<evidence type="ECO:0000259" key="1">
    <source>
        <dbReference type="Pfam" id="PF01872"/>
    </source>
</evidence>
<evidence type="ECO:0000313" key="3">
    <source>
        <dbReference type="Proteomes" id="UP000268094"/>
    </source>
</evidence>
<organism evidence="2 3">
    <name type="scientific">Corallococcus terminator</name>
    <dbReference type="NCBI Taxonomy" id="2316733"/>
    <lineage>
        <taxon>Bacteria</taxon>
        <taxon>Pseudomonadati</taxon>
        <taxon>Myxococcota</taxon>
        <taxon>Myxococcia</taxon>
        <taxon>Myxococcales</taxon>
        <taxon>Cystobacterineae</taxon>
        <taxon>Myxococcaceae</taxon>
        <taxon>Corallococcus</taxon>
    </lineage>
</organism>
<dbReference type="InterPro" id="IPR024072">
    <property type="entry name" value="DHFR-like_dom_sf"/>
</dbReference>
<accession>A0A3A8JBW6</accession>
<dbReference type="Pfam" id="PF01872">
    <property type="entry name" value="RibD_C"/>
    <property type="match status" value="1"/>
</dbReference>
<evidence type="ECO:0000313" key="2">
    <source>
        <dbReference type="EMBL" id="RKG92905.1"/>
    </source>
</evidence>
<reference evidence="3" key="1">
    <citation type="submission" date="2018-09" db="EMBL/GenBank/DDBJ databases">
        <authorList>
            <person name="Livingstone P.G."/>
            <person name="Whitworth D.E."/>
        </authorList>
    </citation>
    <scope>NUCLEOTIDE SEQUENCE [LARGE SCALE GENOMIC DNA]</scope>
    <source>
        <strain evidence="3">CA054A</strain>
    </source>
</reference>
<dbReference type="SUPFAM" id="SSF53597">
    <property type="entry name" value="Dihydrofolate reductase-like"/>
    <property type="match status" value="1"/>
</dbReference>
<dbReference type="Gene3D" id="3.40.430.10">
    <property type="entry name" value="Dihydrofolate Reductase, subunit A"/>
    <property type="match status" value="1"/>
</dbReference>
<dbReference type="OrthoDB" id="9782335at2"/>
<proteinExistence type="predicted"/>
<dbReference type="PANTHER" id="PTHR38011">
    <property type="entry name" value="DIHYDROFOLATE REDUCTASE FAMILY PROTEIN (AFU_ORTHOLOGUE AFUA_8G06820)"/>
    <property type="match status" value="1"/>
</dbReference>
<keyword evidence="3" id="KW-1185">Reference proteome</keyword>
<sequence length="184" mass="20459">MNLLTFGLNVTLDGCIDHTQGIADDELHDYWTQLMDQSGAMLFGRNTYELMEGAWPAVARDEKAPRAMREWAQKLEAKAKYVVSGSRSDFPWQNTIKVEGDLREAISALKAKTERGVLVGAPKLAAALEELGLIDEYRLVVHPIISGRGPTLFHGLSSARHLELLSTQRFKSGVQALHFRRKAG</sequence>
<dbReference type="EMBL" id="RAVZ01000017">
    <property type="protein sequence ID" value="RKG92905.1"/>
    <property type="molecule type" value="Genomic_DNA"/>
</dbReference>
<feature type="domain" description="Bacterial bifunctional deaminase-reductase C-terminal" evidence="1">
    <location>
        <begin position="7"/>
        <end position="175"/>
    </location>
</feature>
<dbReference type="Proteomes" id="UP000268094">
    <property type="component" value="Unassembled WGS sequence"/>
</dbReference>
<dbReference type="InterPro" id="IPR002734">
    <property type="entry name" value="RibDG_C"/>
</dbReference>
<dbReference type="AlphaFoldDB" id="A0A3A8JBW6"/>
<dbReference type="PANTHER" id="PTHR38011:SF2">
    <property type="entry name" value="BIFUNCTIONAL DEAMINASE-REDUCTASE DOMAIN PROTEIN"/>
    <property type="match status" value="1"/>
</dbReference>
<name>A0A3A8JBW6_9BACT</name>
<comment type="caution">
    <text evidence="2">The sequence shown here is derived from an EMBL/GenBank/DDBJ whole genome shotgun (WGS) entry which is preliminary data.</text>
</comment>
<dbReference type="InterPro" id="IPR050765">
    <property type="entry name" value="Riboflavin_Biosynth_HTPR"/>
</dbReference>
<gene>
    <name evidence="2" type="ORF">D7V88_04330</name>
</gene>